<sequence length="117" mass="12770">MKGFALDHGGDLELRGGRIRMIEGNELLRQTCECVLGTNRGEWAGNPEEGIDRRALLTGKHPDGETLRGELLAGLQQVDESFSLESFSCEMTSERRLLLTFSARSGSGEAVTGSRMV</sequence>
<dbReference type="Pfam" id="PF10934">
    <property type="entry name" value="Sheath_initiator"/>
    <property type="match status" value="1"/>
</dbReference>
<dbReference type="GeneID" id="90533404"/>
<dbReference type="InterPro" id="IPR020288">
    <property type="entry name" value="Sheath_initiator"/>
</dbReference>
<protein>
    <submittedName>
        <fullName evidence="1">DUF2634 domain-containing protein</fullName>
    </submittedName>
</protein>
<proteinExistence type="predicted"/>
<name>A0ABT1S1L2_9FIRM</name>
<organism evidence="1 2">
    <name type="scientific">Neglectibacter timonensis</name>
    <dbReference type="NCBI Taxonomy" id="1776382"/>
    <lineage>
        <taxon>Bacteria</taxon>
        <taxon>Bacillati</taxon>
        <taxon>Bacillota</taxon>
        <taxon>Clostridia</taxon>
        <taxon>Eubacteriales</taxon>
        <taxon>Oscillospiraceae</taxon>
        <taxon>Neglectibacter</taxon>
    </lineage>
</organism>
<evidence type="ECO:0000313" key="2">
    <source>
        <dbReference type="Proteomes" id="UP001524473"/>
    </source>
</evidence>
<comment type="caution">
    <text evidence="1">The sequence shown here is derived from an EMBL/GenBank/DDBJ whole genome shotgun (WGS) entry which is preliminary data.</text>
</comment>
<accession>A0ABT1S1L2</accession>
<dbReference type="RefSeq" id="WP_066866467.1">
    <property type="nucleotide sequence ID" value="NZ_CABKVV010000014.1"/>
</dbReference>
<reference evidence="1 2" key="1">
    <citation type="submission" date="2022-06" db="EMBL/GenBank/DDBJ databases">
        <title>Isolation of gut microbiota from human fecal samples.</title>
        <authorList>
            <person name="Pamer E.G."/>
            <person name="Barat B."/>
            <person name="Waligurski E."/>
            <person name="Medina S."/>
            <person name="Paddock L."/>
            <person name="Mostad J."/>
        </authorList>
    </citation>
    <scope>NUCLEOTIDE SEQUENCE [LARGE SCALE GENOMIC DNA]</scope>
    <source>
        <strain evidence="1 2">DFI.9.73</strain>
    </source>
</reference>
<keyword evidence="2" id="KW-1185">Reference proteome</keyword>
<dbReference type="Proteomes" id="UP001524473">
    <property type="component" value="Unassembled WGS sequence"/>
</dbReference>
<gene>
    <name evidence="1" type="ORF">NE695_10985</name>
</gene>
<dbReference type="EMBL" id="JANFZH010000023">
    <property type="protein sequence ID" value="MCQ4840435.1"/>
    <property type="molecule type" value="Genomic_DNA"/>
</dbReference>
<evidence type="ECO:0000313" key="1">
    <source>
        <dbReference type="EMBL" id="MCQ4840435.1"/>
    </source>
</evidence>